<evidence type="ECO:0000256" key="3">
    <source>
        <dbReference type="ARBA" id="ARBA00022643"/>
    </source>
</evidence>
<dbReference type="Pfam" id="PF00724">
    <property type="entry name" value="Oxidored_FMN"/>
    <property type="match status" value="1"/>
</dbReference>
<dbReference type="RefSeq" id="WP_226808161.1">
    <property type="nucleotide sequence ID" value="NZ_JAJBNW010000033.1"/>
</dbReference>
<protein>
    <submittedName>
        <fullName evidence="7">NADH:flavin oxidoreductase</fullName>
    </submittedName>
</protein>
<dbReference type="PANTHER" id="PTHR43303">
    <property type="entry name" value="NADPH DEHYDROGENASE C23G7.10C-RELATED"/>
    <property type="match status" value="1"/>
</dbReference>
<gene>
    <name evidence="7" type="ORF">L0P62_11355</name>
</gene>
<keyword evidence="5" id="KW-0560">Oxidoreductase</keyword>
<comment type="cofactor">
    <cofactor evidence="1">
        <name>FMN</name>
        <dbReference type="ChEBI" id="CHEBI:58210"/>
    </cofactor>
</comment>
<keyword evidence="8" id="KW-1185">Reference proteome</keyword>
<dbReference type="Gene3D" id="3.20.20.70">
    <property type="entry name" value="Aldolase class I"/>
    <property type="match status" value="1"/>
</dbReference>
<accession>A0A9Q4FLR6</accession>
<dbReference type="AlphaFoldDB" id="A0A9Q4FLR6"/>
<dbReference type="GO" id="GO:0050661">
    <property type="term" value="F:NADP binding"/>
    <property type="evidence" value="ECO:0007669"/>
    <property type="project" value="InterPro"/>
</dbReference>
<dbReference type="InterPro" id="IPR044152">
    <property type="entry name" value="YqjM-like"/>
</dbReference>
<dbReference type="Proteomes" id="UP001108123">
    <property type="component" value="Unassembled WGS sequence"/>
</dbReference>
<feature type="domain" description="NADH:flavin oxidoreductase/NADH oxidase N-terminal" evidence="6">
    <location>
        <begin position="4"/>
        <end position="325"/>
    </location>
</feature>
<evidence type="ECO:0000313" key="7">
    <source>
        <dbReference type="EMBL" id="MCG4566046.1"/>
    </source>
</evidence>
<name>A0A9Q4FLR6_9FIRM</name>
<dbReference type="InterPro" id="IPR013785">
    <property type="entry name" value="Aldolase_TIM"/>
</dbReference>
<evidence type="ECO:0000259" key="6">
    <source>
        <dbReference type="Pfam" id="PF00724"/>
    </source>
</evidence>
<keyword evidence="4" id="KW-0521">NADP</keyword>
<reference evidence="7" key="1">
    <citation type="submission" date="2022-01" db="EMBL/GenBank/DDBJ databases">
        <title>Collection of gut derived symbiotic bacterial strains cultured from healthy donors.</title>
        <authorList>
            <person name="Lin H."/>
            <person name="Kohout C."/>
            <person name="Waligurski E."/>
            <person name="Pamer E.G."/>
        </authorList>
    </citation>
    <scope>NUCLEOTIDE SEQUENCE</scope>
    <source>
        <strain evidence="7">MSK.14.39</strain>
    </source>
</reference>
<proteinExistence type="predicted"/>
<dbReference type="InterPro" id="IPR001155">
    <property type="entry name" value="OxRdtase_FMN_N"/>
</dbReference>
<dbReference type="EMBL" id="JAKNID010000088">
    <property type="protein sequence ID" value="MCG4566046.1"/>
    <property type="molecule type" value="Genomic_DNA"/>
</dbReference>
<dbReference type="PANTHER" id="PTHR43303:SF4">
    <property type="entry name" value="NADPH DEHYDROGENASE C23G7.10C-RELATED"/>
    <property type="match status" value="1"/>
</dbReference>
<keyword evidence="2" id="KW-0285">Flavoprotein</keyword>
<evidence type="ECO:0000256" key="1">
    <source>
        <dbReference type="ARBA" id="ARBA00001917"/>
    </source>
</evidence>
<evidence type="ECO:0000313" key="8">
    <source>
        <dbReference type="Proteomes" id="UP001108123"/>
    </source>
</evidence>
<dbReference type="GO" id="GO:0003959">
    <property type="term" value="F:NADPH dehydrogenase activity"/>
    <property type="evidence" value="ECO:0007669"/>
    <property type="project" value="InterPro"/>
</dbReference>
<dbReference type="GO" id="GO:0010181">
    <property type="term" value="F:FMN binding"/>
    <property type="evidence" value="ECO:0007669"/>
    <property type="project" value="InterPro"/>
</dbReference>
<keyword evidence="3" id="KW-0288">FMN</keyword>
<evidence type="ECO:0000256" key="5">
    <source>
        <dbReference type="ARBA" id="ARBA00023002"/>
    </source>
</evidence>
<evidence type="ECO:0000256" key="2">
    <source>
        <dbReference type="ARBA" id="ARBA00022630"/>
    </source>
</evidence>
<dbReference type="CDD" id="cd02803">
    <property type="entry name" value="OYE_like_FMN_family"/>
    <property type="match status" value="1"/>
</dbReference>
<comment type="caution">
    <text evidence="7">The sequence shown here is derived from an EMBL/GenBank/DDBJ whole genome shotgun (WGS) entry which is preliminary data.</text>
</comment>
<sequence>MNLLFKPQKIKNLEIKNRIVLPPMVCFGFAEDNGFVSEKNINHYESIAKGGTGLVIVEATSVNKDGRLSTDQLGIWSDDYIEGLSKIADVCHKHGSKVFIQLHHAGLKTPKHINEDTITSSYYSDGDILARSMTIDEIHSLERDFINASIRAEKAGFDGVEIHGAHSYLMTQFFSTKVNKREDEYGGSLDNRLRFVKEIVEGIKENVNDDFIVGIRVGCNEDGLKTSINMAKKLEHIGMDYLHISTGFDNTPIEEKVPEEFPCNWIVYGATKIKKEVTIPIIAVNSIKTVEKASYLIDNNLVDFVAIGRPQLADYNFTKRIKEGQEIVKCLGCKPCKWFTSGDSCPRV</sequence>
<evidence type="ECO:0000256" key="4">
    <source>
        <dbReference type="ARBA" id="ARBA00022857"/>
    </source>
</evidence>
<dbReference type="SUPFAM" id="SSF51395">
    <property type="entry name" value="FMN-linked oxidoreductases"/>
    <property type="match status" value="1"/>
</dbReference>
<organism evidence="7 8">
    <name type="scientific">Anaerosalibacter bizertensis</name>
    <dbReference type="NCBI Taxonomy" id="932217"/>
    <lineage>
        <taxon>Bacteria</taxon>
        <taxon>Bacillati</taxon>
        <taxon>Bacillota</taxon>
        <taxon>Tissierellia</taxon>
        <taxon>Tissierellales</taxon>
        <taxon>Sporanaerobacteraceae</taxon>
        <taxon>Anaerosalibacter</taxon>
    </lineage>
</organism>